<dbReference type="InterPro" id="IPR010502">
    <property type="entry name" value="Carb-bd_dom_fam9"/>
</dbReference>
<dbReference type="GO" id="GO:0004553">
    <property type="term" value="F:hydrolase activity, hydrolyzing O-glycosyl compounds"/>
    <property type="evidence" value="ECO:0007669"/>
    <property type="project" value="InterPro"/>
</dbReference>
<evidence type="ECO:0000259" key="1">
    <source>
        <dbReference type="Pfam" id="PF06452"/>
    </source>
</evidence>
<comment type="caution">
    <text evidence="2">The sequence shown here is derived from an EMBL/GenBank/DDBJ whole genome shotgun (WGS) entry which is preliminary data.</text>
</comment>
<dbReference type="GO" id="GO:0030246">
    <property type="term" value="F:carbohydrate binding"/>
    <property type="evidence" value="ECO:0007669"/>
    <property type="project" value="InterPro"/>
</dbReference>
<dbReference type="GO" id="GO:0016052">
    <property type="term" value="P:carbohydrate catabolic process"/>
    <property type="evidence" value="ECO:0007669"/>
    <property type="project" value="InterPro"/>
</dbReference>
<name>A0A9D1V8N8_9FIRM</name>
<evidence type="ECO:0000313" key="3">
    <source>
        <dbReference type="Proteomes" id="UP000824204"/>
    </source>
</evidence>
<sequence>MENFTEKTQYFLRENTSGREDNNCRFSCEFAKEGMIFCFDVRDEDIISPFTQDNEDLWRADAVEVFLSPNGDLHNYKEIEVSPFGVRFYGDIYNSDGKTAALTKKTPAYQAWAEQTDGGYSVKIVIGYDSLEGFDRAKMKLNAYRLDKKQSGEQLLYALNPTMCGSFHRPQYFIGEAKK</sequence>
<dbReference type="EMBL" id="DXFX01000078">
    <property type="protein sequence ID" value="HIX08038.1"/>
    <property type="molecule type" value="Genomic_DNA"/>
</dbReference>
<evidence type="ECO:0000313" key="2">
    <source>
        <dbReference type="EMBL" id="HIX08038.1"/>
    </source>
</evidence>
<protein>
    <submittedName>
        <fullName evidence="2">Carbohydrate-binding family 9-like protein</fullName>
    </submittedName>
</protein>
<dbReference type="SUPFAM" id="SSF49344">
    <property type="entry name" value="CBD9-like"/>
    <property type="match status" value="1"/>
</dbReference>
<reference evidence="2" key="2">
    <citation type="submission" date="2021-04" db="EMBL/GenBank/DDBJ databases">
        <authorList>
            <person name="Gilroy R."/>
        </authorList>
    </citation>
    <scope>NUCLEOTIDE SEQUENCE</scope>
    <source>
        <strain evidence="2">811</strain>
    </source>
</reference>
<gene>
    <name evidence="2" type="ORF">H9741_06180</name>
</gene>
<feature type="domain" description="Carbohydrate-binding" evidence="1">
    <location>
        <begin position="25"/>
        <end position="147"/>
    </location>
</feature>
<dbReference type="Gene3D" id="2.60.40.1190">
    <property type="match status" value="1"/>
</dbReference>
<accession>A0A9D1V8N8</accession>
<proteinExistence type="predicted"/>
<dbReference type="Proteomes" id="UP000824204">
    <property type="component" value="Unassembled WGS sequence"/>
</dbReference>
<dbReference type="CDD" id="cd09620">
    <property type="entry name" value="CBM9_like_3"/>
    <property type="match status" value="1"/>
</dbReference>
<dbReference type="Pfam" id="PF06452">
    <property type="entry name" value="CBM9_1"/>
    <property type="match status" value="1"/>
</dbReference>
<reference evidence="2" key="1">
    <citation type="journal article" date="2021" name="PeerJ">
        <title>Extensive microbial diversity within the chicken gut microbiome revealed by metagenomics and culture.</title>
        <authorList>
            <person name="Gilroy R."/>
            <person name="Ravi A."/>
            <person name="Getino M."/>
            <person name="Pursley I."/>
            <person name="Horton D.L."/>
            <person name="Alikhan N.F."/>
            <person name="Baker D."/>
            <person name="Gharbi K."/>
            <person name="Hall N."/>
            <person name="Watson M."/>
            <person name="Adriaenssens E.M."/>
            <person name="Foster-Nyarko E."/>
            <person name="Jarju S."/>
            <person name="Secka A."/>
            <person name="Antonio M."/>
            <person name="Oren A."/>
            <person name="Chaudhuri R.R."/>
            <person name="La Ragione R."/>
            <person name="Hildebrand F."/>
            <person name="Pallen M.J."/>
        </authorList>
    </citation>
    <scope>NUCLEOTIDE SEQUENCE</scope>
    <source>
        <strain evidence="2">811</strain>
    </source>
</reference>
<organism evidence="2 3">
    <name type="scientific">Candidatus Borkfalkia faecipullorum</name>
    <dbReference type="NCBI Taxonomy" id="2838510"/>
    <lineage>
        <taxon>Bacteria</taxon>
        <taxon>Bacillati</taxon>
        <taxon>Bacillota</taxon>
        <taxon>Clostridia</taxon>
        <taxon>Christensenellales</taxon>
        <taxon>Christensenellaceae</taxon>
        <taxon>Candidatus Borkfalkia</taxon>
    </lineage>
</organism>
<dbReference type="AlphaFoldDB" id="A0A9D1V8N8"/>